<reference evidence="11" key="1">
    <citation type="submission" date="2020-06" db="EMBL/GenBank/DDBJ databases">
        <title>Systematic Analysis and Functional Characterization of the Amylostereum areolatum Laccases in Lignin Degradation through Molecular Docking.</title>
        <authorList>
            <person name="Fu N."/>
            <person name="Ren L."/>
        </authorList>
    </citation>
    <scope>NUCLEOTIDE SEQUENCE</scope>
    <source>
        <strain evidence="11">HG-01</strain>
    </source>
</reference>
<keyword evidence="4" id="KW-0186">Copper</keyword>
<evidence type="ECO:0000259" key="10">
    <source>
        <dbReference type="Pfam" id="PF07732"/>
    </source>
</evidence>
<sequence length="508" mass="54907">MRLTQTFLVLLISLASGVYPATVTENLVISNVDLSPDGYERSTVVANGAFPGPLLSANKGDTFQINVTDSLTDTGMPVITTIHWHGLFQSGSTEMDGVSMVSQCPIIPGNSYTYNFSVPDQAGTYWYHSHQEAQYCDGLRGPLVLYDPDDPHADLYDVDNSSTVITLSDWYHYLSPDAPAVANPSATLINGLGRYDGGTDTDLAVISVESGKRYRFRIVSMSCDPNFTFSIDNHTFTIIEVDGVNSQPLEVDQIQIFAGQRYSVVLSADQDVDNYWVRALPNTNGASYDDGLNSAILRYVGANETDPTTSDTSGSVPMVETDLHPLETTAVPGTAGVGEADINLTFNLDFSNALFTINDVSFTPPSVPVLLQVLSGSTTAASLLPNGSVYTLESNKVVEVTIPGGTAGAPHPFHLHGHNFWVVRSAGNSTYNYVDPIVRDVVSTGTTGDEVTFRFTTDNPGPWFLHCHIDWHLAAGLAVVFVEAPTEVTESPSDAWEDLCPTYNDYIA</sequence>
<dbReference type="Pfam" id="PF00394">
    <property type="entry name" value="Cu-oxidase"/>
    <property type="match status" value="1"/>
</dbReference>
<dbReference type="PROSITE" id="PS00080">
    <property type="entry name" value="MULTICOPPER_OXIDASE2"/>
    <property type="match status" value="1"/>
</dbReference>
<organism evidence="11">
    <name type="scientific">Amylostereum areolatum</name>
    <dbReference type="NCBI Taxonomy" id="103385"/>
    <lineage>
        <taxon>Eukaryota</taxon>
        <taxon>Fungi</taxon>
        <taxon>Dikarya</taxon>
        <taxon>Basidiomycota</taxon>
        <taxon>Agaricomycotina</taxon>
        <taxon>Agaricomycetes</taxon>
        <taxon>Russulales</taxon>
        <taxon>Stereaceae</taxon>
        <taxon>Amylostereum</taxon>
    </lineage>
</organism>
<evidence type="ECO:0000256" key="3">
    <source>
        <dbReference type="ARBA" id="ARBA00023002"/>
    </source>
</evidence>
<evidence type="ECO:0000256" key="1">
    <source>
        <dbReference type="ARBA" id="ARBA00010609"/>
    </source>
</evidence>
<dbReference type="InterPro" id="IPR008972">
    <property type="entry name" value="Cupredoxin"/>
</dbReference>
<dbReference type="PANTHER" id="PTHR11709:SF511">
    <property type="entry name" value="LACCASE"/>
    <property type="match status" value="1"/>
</dbReference>
<feature type="chain" id="PRO_5032779835" evidence="7">
    <location>
        <begin position="21"/>
        <end position="508"/>
    </location>
</feature>
<dbReference type="PANTHER" id="PTHR11709">
    <property type="entry name" value="MULTI-COPPER OXIDASE"/>
    <property type="match status" value="1"/>
</dbReference>
<dbReference type="InterPro" id="IPR011706">
    <property type="entry name" value="Cu-oxidase_C"/>
</dbReference>
<keyword evidence="7" id="KW-0732">Signal</keyword>
<keyword evidence="2" id="KW-0479">Metal-binding</keyword>
<dbReference type="InterPro" id="IPR033138">
    <property type="entry name" value="Cu_oxidase_CS"/>
</dbReference>
<keyword evidence="6" id="KW-0325">Glycoprotein</keyword>
<dbReference type="InterPro" id="IPR001117">
    <property type="entry name" value="Cu-oxidase_2nd"/>
</dbReference>
<evidence type="ECO:0000259" key="9">
    <source>
        <dbReference type="Pfam" id="PF07731"/>
    </source>
</evidence>
<dbReference type="GO" id="GO:0005507">
    <property type="term" value="F:copper ion binding"/>
    <property type="evidence" value="ECO:0007669"/>
    <property type="project" value="InterPro"/>
</dbReference>
<dbReference type="SUPFAM" id="SSF49503">
    <property type="entry name" value="Cupredoxins"/>
    <property type="match status" value="3"/>
</dbReference>
<dbReference type="Gene3D" id="2.60.40.420">
    <property type="entry name" value="Cupredoxins - blue copper proteins"/>
    <property type="match status" value="3"/>
</dbReference>
<dbReference type="PROSITE" id="PS00079">
    <property type="entry name" value="MULTICOPPER_OXIDASE1"/>
    <property type="match status" value="2"/>
</dbReference>
<dbReference type="Pfam" id="PF07731">
    <property type="entry name" value="Cu-oxidase_2"/>
    <property type="match status" value="1"/>
</dbReference>
<evidence type="ECO:0000313" key="11">
    <source>
        <dbReference type="EMBL" id="QPA20097.1"/>
    </source>
</evidence>
<dbReference type="GO" id="GO:0052716">
    <property type="term" value="F:hydroquinone:oxygen oxidoreductase activity"/>
    <property type="evidence" value="ECO:0007669"/>
    <property type="project" value="UniProtKB-EC"/>
</dbReference>
<name>A0A873P8U0_9AGAM</name>
<dbReference type="InterPro" id="IPR045087">
    <property type="entry name" value="Cu-oxidase_fam"/>
</dbReference>
<dbReference type="EMBL" id="MT648850">
    <property type="protein sequence ID" value="QPA20097.1"/>
    <property type="molecule type" value="mRNA"/>
</dbReference>
<evidence type="ECO:0000259" key="8">
    <source>
        <dbReference type="Pfam" id="PF00394"/>
    </source>
</evidence>
<evidence type="ECO:0000256" key="2">
    <source>
        <dbReference type="ARBA" id="ARBA00022723"/>
    </source>
</evidence>
<feature type="signal peptide" evidence="7">
    <location>
        <begin position="1"/>
        <end position="20"/>
    </location>
</feature>
<feature type="domain" description="Plastocyanin-like" evidence="8">
    <location>
        <begin position="162"/>
        <end position="302"/>
    </location>
</feature>
<evidence type="ECO:0000256" key="7">
    <source>
        <dbReference type="SAM" id="SignalP"/>
    </source>
</evidence>
<dbReference type="InterPro" id="IPR011707">
    <property type="entry name" value="Cu-oxidase-like_N"/>
</dbReference>
<dbReference type="CDD" id="cd13903">
    <property type="entry name" value="CuRO_3_Tv-LCC_like"/>
    <property type="match status" value="1"/>
</dbReference>
<comment type="similarity">
    <text evidence="1">Belongs to the multicopper oxidase family.</text>
</comment>
<evidence type="ECO:0000256" key="5">
    <source>
        <dbReference type="ARBA" id="ARBA00023157"/>
    </source>
</evidence>
<accession>A0A873P8U0</accession>
<dbReference type="EC" id="1.10.3.2" evidence="11"/>
<dbReference type="Pfam" id="PF07732">
    <property type="entry name" value="Cu-oxidase_3"/>
    <property type="match status" value="1"/>
</dbReference>
<feature type="domain" description="Plastocyanin-like" evidence="9">
    <location>
        <begin position="363"/>
        <end position="486"/>
    </location>
</feature>
<evidence type="ECO:0000256" key="4">
    <source>
        <dbReference type="ARBA" id="ARBA00023008"/>
    </source>
</evidence>
<feature type="domain" description="Plastocyanin-like" evidence="10">
    <location>
        <begin position="31"/>
        <end position="149"/>
    </location>
</feature>
<dbReference type="InterPro" id="IPR002355">
    <property type="entry name" value="Cu_oxidase_Cu_BS"/>
</dbReference>
<dbReference type="FunFam" id="2.60.40.420:FF:000045">
    <property type="entry name" value="Laccase 2"/>
    <property type="match status" value="1"/>
</dbReference>
<dbReference type="SMR" id="A0A873P8U0"/>
<keyword evidence="3 11" id="KW-0560">Oxidoreductase</keyword>
<proteinExistence type="evidence at transcript level"/>
<protein>
    <submittedName>
        <fullName evidence="11">Laccase 14</fullName>
        <ecNumber evidence="11">1.10.3.2</ecNumber>
    </submittedName>
</protein>
<keyword evidence="5" id="KW-1015">Disulfide bond</keyword>
<evidence type="ECO:0000256" key="6">
    <source>
        <dbReference type="ARBA" id="ARBA00023180"/>
    </source>
</evidence>
<dbReference type="AlphaFoldDB" id="A0A873P8U0"/>